<keyword evidence="3" id="KW-1185">Reference proteome</keyword>
<sequence length="129" mass="15201">MPFALFGENPIGQRCNAEGTSKIIYLSCFTLFTAGFIVEIIMIQFYQNQYLKEQEFFNTTCYYVNGTWDEYLLTADNRIKCTNKCSKSTSYFPCLQIHIAFINPLTKRRKDSLIYDNFLTYRDQNDTTR</sequence>
<reference evidence="2 3" key="1">
    <citation type="submission" date="2024-11" db="EMBL/GenBank/DDBJ databases">
        <title>Adaptive evolution of stress response genes in parasites aligns with host niche diversity.</title>
        <authorList>
            <person name="Hahn C."/>
            <person name="Resl P."/>
        </authorList>
    </citation>
    <scope>NUCLEOTIDE SEQUENCE [LARGE SCALE GENOMIC DNA]</scope>
    <source>
        <strain evidence="2">EGGRZ-B1_66</strain>
        <tissue evidence="2">Body</tissue>
    </source>
</reference>
<evidence type="ECO:0000313" key="2">
    <source>
        <dbReference type="EMBL" id="KAL3316270.1"/>
    </source>
</evidence>
<keyword evidence="1" id="KW-0472">Membrane</keyword>
<dbReference type="Proteomes" id="UP001626550">
    <property type="component" value="Unassembled WGS sequence"/>
</dbReference>
<evidence type="ECO:0000256" key="1">
    <source>
        <dbReference type="SAM" id="Phobius"/>
    </source>
</evidence>
<gene>
    <name evidence="2" type="ORF">Ciccas_005086</name>
</gene>
<keyword evidence="1" id="KW-0812">Transmembrane</keyword>
<name>A0ABD2Q9M8_9PLAT</name>
<evidence type="ECO:0000313" key="3">
    <source>
        <dbReference type="Proteomes" id="UP001626550"/>
    </source>
</evidence>
<organism evidence="2 3">
    <name type="scientific">Cichlidogyrus casuarinus</name>
    <dbReference type="NCBI Taxonomy" id="1844966"/>
    <lineage>
        <taxon>Eukaryota</taxon>
        <taxon>Metazoa</taxon>
        <taxon>Spiralia</taxon>
        <taxon>Lophotrochozoa</taxon>
        <taxon>Platyhelminthes</taxon>
        <taxon>Monogenea</taxon>
        <taxon>Monopisthocotylea</taxon>
        <taxon>Dactylogyridea</taxon>
        <taxon>Ancyrocephalidae</taxon>
        <taxon>Cichlidogyrus</taxon>
    </lineage>
</organism>
<feature type="non-terminal residue" evidence="2">
    <location>
        <position position="129"/>
    </location>
</feature>
<protein>
    <submittedName>
        <fullName evidence="2">Uncharacterized protein</fullName>
    </submittedName>
</protein>
<comment type="caution">
    <text evidence="2">The sequence shown here is derived from an EMBL/GenBank/DDBJ whole genome shotgun (WGS) entry which is preliminary data.</text>
</comment>
<dbReference type="EMBL" id="JBJKFK010000570">
    <property type="protein sequence ID" value="KAL3316270.1"/>
    <property type="molecule type" value="Genomic_DNA"/>
</dbReference>
<keyword evidence="1" id="KW-1133">Transmembrane helix</keyword>
<dbReference type="AlphaFoldDB" id="A0ABD2Q9M8"/>
<feature type="transmembrane region" description="Helical" evidence="1">
    <location>
        <begin position="23"/>
        <end position="46"/>
    </location>
</feature>
<accession>A0ABD2Q9M8</accession>
<proteinExistence type="predicted"/>